<dbReference type="KEGG" id="nhl:Nhal_1151"/>
<dbReference type="Gene3D" id="2.60.40.790">
    <property type="match status" value="1"/>
</dbReference>
<dbReference type="Pfam" id="PF00011">
    <property type="entry name" value="HSP20"/>
    <property type="match status" value="1"/>
</dbReference>
<dbReference type="Proteomes" id="UP000001844">
    <property type="component" value="Chromosome"/>
</dbReference>
<gene>
    <name evidence="4" type="ordered locus">Nhal_1151</name>
</gene>
<organism evidence="4 5">
    <name type="scientific">Nitrosococcus halophilus (strain Nc4)</name>
    <dbReference type="NCBI Taxonomy" id="472759"/>
    <lineage>
        <taxon>Bacteria</taxon>
        <taxon>Pseudomonadati</taxon>
        <taxon>Pseudomonadota</taxon>
        <taxon>Gammaproteobacteria</taxon>
        <taxon>Chromatiales</taxon>
        <taxon>Chromatiaceae</taxon>
        <taxon>Nitrosococcus</taxon>
    </lineage>
</organism>
<dbReference type="HOGENOM" id="CLU_046737_12_1_6"/>
<feature type="domain" description="SHSP" evidence="3">
    <location>
        <begin position="38"/>
        <end position="147"/>
    </location>
</feature>
<protein>
    <submittedName>
        <fullName evidence="4">Heat shock protein Hsp20</fullName>
    </submittedName>
</protein>
<dbReference type="EMBL" id="CP001798">
    <property type="protein sequence ID" value="ADE14318.1"/>
    <property type="molecule type" value="Genomic_DNA"/>
</dbReference>
<evidence type="ECO:0000313" key="4">
    <source>
        <dbReference type="EMBL" id="ADE14318.1"/>
    </source>
</evidence>
<comment type="similarity">
    <text evidence="1 2">Belongs to the small heat shock protein (HSP20) family.</text>
</comment>
<dbReference type="RefSeq" id="WP_013032209.1">
    <property type="nucleotide sequence ID" value="NC_013960.1"/>
</dbReference>
<accession>D5BZM3</accession>
<reference evidence="5" key="1">
    <citation type="submission" date="2010-04" db="EMBL/GenBank/DDBJ databases">
        <title>Complete genome sequence of Nitrosococcus halophilus Nc4, a salt-adapted, aerobic obligate ammonia-oxidizing sulfur purple bacterium.</title>
        <authorList>
            <consortium name="US DOE Joint Genome Institute"/>
            <person name="Campbell M.A."/>
            <person name="Malfatti S.A."/>
            <person name="Chain P.S.G."/>
            <person name="Heidelberg J.F."/>
            <person name="Ward B.B."/>
            <person name="Klotz M.G."/>
        </authorList>
    </citation>
    <scope>NUCLEOTIDE SEQUENCE [LARGE SCALE GENOMIC DNA]</scope>
    <source>
        <strain evidence="5">Nc4</strain>
    </source>
</reference>
<dbReference type="STRING" id="472759.Nhal_1151"/>
<dbReference type="OrthoDB" id="9792695at2"/>
<evidence type="ECO:0000313" key="5">
    <source>
        <dbReference type="Proteomes" id="UP000001844"/>
    </source>
</evidence>
<evidence type="ECO:0000256" key="1">
    <source>
        <dbReference type="PROSITE-ProRule" id="PRU00285"/>
    </source>
</evidence>
<sequence length="147" mass="16817">MFGNLVNFEASLFDEFRRLERDMDQLFGATPWPSGIRAVERGTYPPLNVGSTPDRVDVYLFAAGLDPKSLDISIQQNLLTVAGERKLSTEEGVNYYRKERFDGAFRRVVTLPEDVNPDQVNARYRDGVLHVTIQRRESAKPRQIEVK</sequence>
<keyword evidence="4" id="KW-0346">Stress response</keyword>
<dbReference type="InterPro" id="IPR031107">
    <property type="entry name" value="Small_HSP"/>
</dbReference>
<dbReference type="PANTHER" id="PTHR11527">
    <property type="entry name" value="HEAT-SHOCK PROTEIN 20 FAMILY MEMBER"/>
    <property type="match status" value="1"/>
</dbReference>
<evidence type="ECO:0000259" key="3">
    <source>
        <dbReference type="PROSITE" id="PS01031"/>
    </source>
</evidence>
<dbReference type="CDD" id="cd06464">
    <property type="entry name" value="ACD_sHsps-like"/>
    <property type="match status" value="1"/>
</dbReference>
<keyword evidence="5" id="KW-1185">Reference proteome</keyword>
<proteinExistence type="inferred from homology"/>
<dbReference type="eggNOG" id="COG0071">
    <property type="taxonomic scope" value="Bacteria"/>
</dbReference>
<dbReference type="PROSITE" id="PS01031">
    <property type="entry name" value="SHSP"/>
    <property type="match status" value="1"/>
</dbReference>
<evidence type="ECO:0000256" key="2">
    <source>
        <dbReference type="RuleBase" id="RU003616"/>
    </source>
</evidence>
<dbReference type="InterPro" id="IPR002068">
    <property type="entry name" value="A-crystallin/Hsp20_dom"/>
</dbReference>
<dbReference type="InterPro" id="IPR008978">
    <property type="entry name" value="HSP20-like_chaperone"/>
</dbReference>
<dbReference type="AlphaFoldDB" id="D5BZM3"/>
<dbReference type="SUPFAM" id="SSF49764">
    <property type="entry name" value="HSP20-like chaperones"/>
    <property type="match status" value="1"/>
</dbReference>
<name>D5BZM3_NITHN</name>